<evidence type="ECO:0000313" key="3">
    <source>
        <dbReference type="Proteomes" id="UP000287651"/>
    </source>
</evidence>
<dbReference type="EMBL" id="AMZH03000795">
    <property type="protein sequence ID" value="RRT81928.1"/>
    <property type="molecule type" value="Genomic_DNA"/>
</dbReference>
<proteinExistence type="predicted"/>
<sequence>MGGITDRVSRPIEPKPPNRTTNIKVAGLPTFVTGRCPADSKTDPGGKVVTASTLAEAKAYYEQVPSRDNPSSSALAQEDDKVAPRVRCYLAGRDSPPPQAFLDEWVQTKLEAGLQSIHRDAHTGSVQAIRALPELRNMQPVFGRDAIPLPNHDK</sequence>
<evidence type="ECO:0000256" key="1">
    <source>
        <dbReference type="SAM" id="MobiDB-lite"/>
    </source>
</evidence>
<organism evidence="2 3">
    <name type="scientific">Ensete ventricosum</name>
    <name type="common">Abyssinian banana</name>
    <name type="synonym">Musa ensete</name>
    <dbReference type="NCBI Taxonomy" id="4639"/>
    <lineage>
        <taxon>Eukaryota</taxon>
        <taxon>Viridiplantae</taxon>
        <taxon>Streptophyta</taxon>
        <taxon>Embryophyta</taxon>
        <taxon>Tracheophyta</taxon>
        <taxon>Spermatophyta</taxon>
        <taxon>Magnoliopsida</taxon>
        <taxon>Liliopsida</taxon>
        <taxon>Zingiberales</taxon>
        <taxon>Musaceae</taxon>
        <taxon>Ensete</taxon>
    </lineage>
</organism>
<reference evidence="2 3" key="1">
    <citation type="journal article" date="2014" name="Agronomy (Basel)">
        <title>A Draft Genome Sequence for Ensete ventricosum, the Drought-Tolerant Tree Against Hunger.</title>
        <authorList>
            <person name="Harrison J."/>
            <person name="Moore K.A."/>
            <person name="Paszkiewicz K."/>
            <person name="Jones T."/>
            <person name="Grant M."/>
            <person name="Ambacheew D."/>
            <person name="Muzemil S."/>
            <person name="Studholme D.J."/>
        </authorList>
    </citation>
    <scope>NUCLEOTIDE SEQUENCE [LARGE SCALE GENOMIC DNA]</scope>
</reference>
<dbReference type="Proteomes" id="UP000287651">
    <property type="component" value="Unassembled WGS sequence"/>
</dbReference>
<gene>
    <name evidence="2" type="ORF">B296_00000227</name>
</gene>
<evidence type="ECO:0000313" key="2">
    <source>
        <dbReference type="EMBL" id="RRT81928.1"/>
    </source>
</evidence>
<dbReference type="AlphaFoldDB" id="A0A427B081"/>
<protein>
    <submittedName>
        <fullName evidence="2">Uncharacterized protein</fullName>
    </submittedName>
</protein>
<comment type="caution">
    <text evidence="2">The sequence shown here is derived from an EMBL/GenBank/DDBJ whole genome shotgun (WGS) entry which is preliminary data.</text>
</comment>
<feature type="region of interest" description="Disordered" evidence="1">
    <location>
        <begin position="1"/>
        <end position="23"/>
    </location>
</feature>
<accession>A0A427B081</accession>
<name>A0A427B081_ENSVE</name>